<dbReference type="SUPFAM" id="SSF51735">
    <property type="entry name" value="NAD(P)-binding Rossmann-fold domains"/>
    <property type="match status" value="1"/>
</dbReference>
<name>A0A4Q7N240_9BACT</name>
<accession>A0A4Q7N240</accession>
<organism evidence="2 3">
    <name type="scientific">Pseudobacter ginsenosidimutans</name>
    <dbReference type="NCBI Taxonomy" id="661488"/>
    <lineage>
        <taxon>Bacteria</taxon>
        <taxon>Pseudomonadati</taxon>
        <taxon>Bacteroidota</taxon>
        <taxon>Chitinophagia</taxon>
        <taxon>Chitinophagales</taxon>
        <taxon>Chitinophagaceae</taxon>
        <taxon>Pseudobacter</taxon>
    </lineage>
</organism>
<comment type="caution">
    <text evidence="2">The sequence shown here is derived from an EMBL/GenBank/DDBJ whole genome shotgun (WGS) entry which is preliminary data.</text>
</comment>
<protein>
    <submittedName>
        <fullName evidence="2">Uncharacterized protein YbjT (DUF2867 family)</fullName>
    </submittedName>
</protein>
<dbReference type="EMBL" id="SGXA01000001">
    <property type="protein sequence ID" value="RZS75342.1"/>
    <property type="molecule type" value="Genomic_DNA"/>
</dbReference>
<gene>
    <name evidence="2" type="ORF">EV199_1207</name>
</gene>
<dbReference type="Proteomes" id="UP000293874">
    <property type="component" value="Unassembled WGS sequence"/>
</dbReference>
<dbReference type="PANTHER" id="PTHR14097:SF7">
    <property type="entry name" value="OXIDOREDUCTASE HTATIP2"/>
    <property type="match status" value="1"/>
</dbReference>
<evidence type="ECO:0000313" key="3">
    <source>
        <dbReference type="Proteomes" id="UP000293874"/>
    </source>
</evidence>
<dbReference type="AlphaFoldDB" id="A0A4Q7N240"/>
<dbReference type="InterPro" id="IPR016040">
    <property type="entry name" value="NAD(P)-bd_dom"/>
</dbReference>
<dbReference type="OrthoDB" id="9798632at2"/>
<feature type="domain" description="NAD(P)-binding" evidence="1">
    <location>
        <begin position="10"/>
        <end position="125"/>
    </location>
</feature>
<dbReference type="Gene3D" id="3.40.50.720">
    <property type="entry name" value="NAD(P)-binding Rossmann-like Domain"/>
    <property type="match status" value="1"/>
</dbReference>
<dbReference type="Pfam" id="PF13460">
    <property type="entry name" value="NAD_binding_10"/>
    <property type="match status" value="1"/>
</dbReference>
<dbReference type="InterPro" id="IPR036291">
    <property type="entry name" value="NAD(P)-bd_dom_sf"/>
</dbReference>
<evidence type="ECO:0000313" key="2">
    <source>
        <dbReference type="EMBL" id="RZS75342.1"/>
    </source>
</evidence>
<dbReference type="RefSeq" id="WP_130539718.1">
    <property type="nucleotide sequence ID" value="NZ_CP042431.1"/>
</dbReference>
<keyword evidence="3" id="KW-1185">Reference proteome</keyword>
<evidence type="ECO:0000259" key="1">
    <source>
        <dbReference type="Pfam" id="PF13460"/>
    </source>
</evidence>
<proteinExistence type="predicted"/>
<reference evidence="2 3" key="1">
    <citation type="submission" date="2019-02" db="EMBL/GenBank/DDBJ databases">
        <title>Genomic Encyclopedia of Type Strains, Phase IV (KMG-IV): sequencing the most valuable type-strain genomes for metagenomic binning, comparative biology and taxonomic classification.</title>
        <authorList>
            <person name="Goeker M."/>
        </authorList>
    </citation>
    <scope>NUCLEOTIDE SEQUENCE [LARGE SCALE GENOMIC DNA]</scope>
    <source>
        <strain evidence="2 3">DSM 18116</strain>
    </source>
</reference>
<dbReference type="PANTHER" id="PTHR14097">
    <property type="entry name" value="OXIDOREDUCTASE HTATIP2"/>
    <property type="match status" value="1"/>
</dbReference>
<sequence length="218" mass="24147">MHTQTAVVLGATGMVGGLLVQQLLQNDLFSAVRILVRKPVSMQHPKLEVKQVKFDDAESFNDGLGKADSIFCCVGTTQKKVKNDKSAYRKVDYDIPVTAAQLALKNGFRKYLLVSAVGANPNSANFYLQLKGSVEEDISSLPFESTHIFRPSLLMGNRNEKRTGENIAQVVMPLISWTMIGPLRKFRPITGEKVARSMMNAALSPLTGLHVYQYDQMK</sequence>